<proteinExistence type="predicted"/>
<protein>
    <recommendedName>
        <fullName evidence="3">Cellulose biosynthesis protein BcsS</fullName>
    </recommendedName>
</protein>
<sequence>MTRVWLAFAMALNGGGVAEAGPWTRDDGGFYGRVLYSMEDLDGVDGHRVDAYGEYGLTQRWTLTAKTEAVTYPDDSAINRESYRMTLRRQVWRHGGWTVGAEGGPVYGSAIAGLSNCDKWGGEARLSGGFSGARKGRDFYVFSDLAVIGHEDGCVRQRAEFGYGADLTEHVFTTQQVWLERGNDSADSYKMESQIGYHLGRIDLSVGYREEFGSAYDESAVLVALTTRR</sequence>
<dbReference type="EMBL" id="ARYK01000008">
    <property type="protein sequence ID" value="KCZ89484.1"/>
    <property type="molecule type" value="Genomic_DNA"/>
</dbReference>
<dbReference type="RefSeq" id="WP_035618332.1">
    <property type="nucleotide sequence ID" value="NZ_ARYK01000008.1"/>
</dbReference>
<dbReference type="AlphaFoldDB" id="A0A059FFU0"/>
<evidence type="ECO:0000313" key="1">
    <source>
        <dbReference type="EMBL" id="KCZ89484.1"/>
    </source>
</evidence>
<dbReference type="Proteomes" id="UP000025171">
    <property type="component" value="Unassembled WGS sequence"/>
</dbReference>
<dbReference type="PATRIC" id="fig|1280950.3.peg.2959"/>
<gene>
    <name evidence="1" type="ORF">HJO_14737</name>
</gene>
<keyword evidence="2" id="KW-1185">Reference proteome</keyword>
<evidence type="ECO:0000313" key="2">
    <source>
        <dbReference type="Proteomes" id="UP000025171"/>
    </source>
</evidence>
<dbReference type="OrthoDB" id="7617289at2"/>
<accession>A0A059FFU0</accession>
<dbReference type="eggNOG" id="ENOG5031A00">
    <property type="taxonomic scope" value="Bacteria"/>
</dbReference>
<evidence type="ECO:0008006" key="3">
    <source>
        <dbReference type="Google" id="ProtNLM"/>
    </source>
</evidence>
<reference evidence="1 2" key="1">
    <citation type="journal article" date="2014" name="Antonie Van Leeuwenhoek">
        <title>Hyphomonas beringensis sp. nov. and Hyphomonas chukchiensis sp. nov., isolated from surface seawater of the Bering Sea and Chukchi Sea.</title>
        <authorList>
            <person name="Li C."/>
            <person name="Lai Q."/>
            <person name="Li G."/>
            <person name="Dong C."/>
            <person name="Wang J."/>
            <person name="Liao Y."/>
            <person name="Shao Z."/>
        </authorList>
    </citation>
    <scope>NUCLEOTIDE SEQUENCE [LARGE SCALE GENOMIC DNA]</scope>
    <source>
        <strain evidence="1 2">MHS-2</strain>
    </source>
</reference>
<organism evidence="1 2">
    <name type="scientific">Hyphomonas johnsonii MHS-2</name>
    <dbReference type="NCBI Taxonomy" id="1280950"/>
    <lineage>
        <taxon>Bacteria</taxon>
        <taxon>Pseudomonadati</taxon>
        <taxon>Pseudomonadota</taxon>
        <taxon>Alphaproteobacteria</taxon>
        <taxon>Hyphomonadales</taxon>
        <taxon>Hyphomonadaceae</taxon>
        <taxon>Hyphomonas</taxon>
    </lineage>
</organism>
<name>A0A059FFU0_9PROT</name>
<comment type="caution">
    <text evidence="1">The sequence shown here is derived from an EMBL/GenBank/DDBJ whole genome shotgun (WGS) entry which is preliminary data.</text>
</comment>